<keyword evidence="3" id="KW-1185">Reference proteome</keyword>
<gene>
    <name evidence="2" type="ORF">E2C01_023196</name>
</gene>
<proteinExistence type="predicted"/>
<accession>A0A5B7E7D3</accession>
<comment type="caution">
    <text evidence="2">The sequence shown here is derived from an EMBL/GenBank/DDBJ whole genome shotgun (WGS) entry which is preliminary data.</text>
</comment>
<feature type="compositionally biased region" description="Basic and acidic residues" evidence="1">
    <location>
        <begin position="22"/>
        <end position="36"/>
    </location>
</feature>
<evidence type="ECO:0000313" key="2">
    <source>
        <dbReference type="EMBL" id="MPC29942.1"/>
    </source>
</evidence>
<dbReference type="EMBL" id="VSRR010002163">
    <property type="protein sequence ID" value="MPC29942.1"/>
    <property type="molecule type" value="Genomic_DNA"/>
</dbReference>
<protein>
    <submittedName>
        <fullName evidence="2">Uncharacterized protein</fullName>
    </submittedName>
</protein>
<evidence type="ECO:0000256" key="1">
    <source>
        <dbReference type="SAM" id="MobiDB-lite"/>
    </source>
</evidence>
<evidence type="ECO:0000313" key="3">
    <source>
        <dbReference type="Proteomes" id="UP000324222"/>
    </source>
</evidence>
<name>A0A5B7E7D3_PORTR</name>
<sequence>MSQAVRTELKEEPLKTQRHHPARLEKKNPLKVLEGRRQKKAGKRQRMENPPVVKAEDGREQHHHQAVRRNPVETEAMLEIRFPKRSLRPDRPPELKSSLKENLKRMRNKVRMK</sequence>
<feature type="region of interest" description="Disordered" evidence="1">
    <location>
        <begin position="1"/>
        <end position="72"/>
    </location>
</feature>
<reference evidence="2 3" key="1">
    <citation type="submission" date="2019-05" db="EMBL/GenBank/DDBJ databases">
        <title>Another draft genome of Portunus trituberculatus and its Hox gene families provides insights of decapod evolution.</title>
        <authorList>
            <person name="Jeong J.-H."/>
            <person name="Song I."/>
            <person name="Kim S."/>
            <person name="Choi T."/>
            <person name="Kim D."/>
            <person name="Ryu S."/>
            <person name="Kim W."/>
        </authorList>
    </citation>
    <scope>NUCLEOTIDE SEQUENCE [LARGE SCALE GENOMIC DNA]</scope>
    <source>
        <tissue evidence="2">Muscle</tissue>
    </source>
</reference>
<organism evidence="2 3">
    <name type="scientific">Portunus trituberculatus</name>
    <name type="common">Swimming crab</name>
    <name type="synonym">Neptunus trituberculatus</name>
    <dbReference type="NCBI Taxonomy" id="210409"/>
    <lineage>
        <taxon>Eukaryota</taxon>
        <taxon>Metazoa</taxon>
        <taxon>Ecdysozoa</taxon>
        <taxon>Arthropoda</taxon>
        <taxon>Crustacea</taxon>
        <taxon>Multicrustacea</taxon>
        <taxon>Malacostraca</taxon>
        <taxon>Eumalacostraca</taxon>
        <taxon>Eucarida</taxon>
        <taxon>Decapoda</taxon>
        <taxon>Pleocyemata</taxon>
        <taxon>Brachyura</taxon>
        <taxon>Eubrachyura</taxon>
        <taxon>Portunoidea</taxon>
        <taxon>Portunidae</taxon>
        <taxon>Portuninae</taxon>
        <taxon>Portunus</taxon>
    </lineage>
</organism>
<dbReference type="Proteomes" id="UP000324222">
    <property type="component" value="Unassembled WGS sequence"/>
</dbReference>
<dbReference type="AlphaFoldDB" id="A0A5B7E7D3"/>